<evidence type="ECO:0000313" key="1">
    <source>
        <dbReference type="EMBL" id="MEC5423671.1"/>
    </source>
</evidence>
<dbReference type="EMBL" id="JARZFX010000003">
    <property type="protein sequence ID" value="MEC5423671.1"/>
    <property type="molecule type" value="Genomic_DNA"/>
</dbReference>
<keyword evidence="2" id="KW-1185">Reference proteome</keyword>
<evidence type="ECO:0000313" key="2">
    <source>
        <dbReference type="Proteomes" id="UP001335737"/>
    </source>
</evidence>
<proteinExistence type="predicted"/>
<reference evidence="1 2" key="1">
    <citation type="journal article" date="2024" name="Int. J. Syst. Evol. Microbiol.">
        <title>Virgibacillus tibetensis sp. nov., isolated from salt lake on the Tibetan Plateau of China.</title>
        <authorList>
            <person name="Phurbu D."/>
            <person name="Liu Z.-X."/>
            <person name="Wang R."/>
            <person name="Zheng Y.-Y."/>
            <person name="Liu H.-C."/>
            <person name="Zhou Y.-G."/>
            <person name="Yu Y.-J."/>
            <person name="Li A.-H."/>
        </authorList>
    </citation>
    <scope>NUCLEOTIDE SEQUENCE [LARGE SCALE GENOMIC DNA]</scope>
    <source>
        <strain evidence="1 2">C22-A2</strain>
    </source>
</reference>
<dbReference type="RefSeq" id="WP_327607240.1">
    <property type="nucleotide sequence ID" value="NZ_JARZFX010000003.1"/>
</dbReference>
<name>A0ABU6KEZ8_9BACI</name>
<accession>A0ABU6KEZ8</accession>
<sequence length="47" mass="5691">MKEQKRELELDTFTLLNPDFHVNEDLFDEHVIVENNEIRIQFEDLSS</sequence>
<protein>
    <submittedName>
        <fullName evidence="1">Uncharacterized protein</fullName>
    </submittedName>
</protein>
<comment type="caution">
    <text evidence="1">The sequence shown here is derived from an EMBL/GenBank/DDBJ whole genome shotgun (WGS) entry which is preliminary data.</text>
</comment>
<dbReference type="Proteomes" id="UP001335737">
    <property type="component" value="Unassembled WGS sequence"/>
</dbReference>
<gene>
    <name evidence="1" type="ORF">QGM71_09220</name>
</gene>
<organism evidence="1 2">
    <name type="scientific">Virgibacillus tibetensis</name>
    <dbReference type="NCBI Taxonomy" id="3042313"/>
    <lineage>
        <taxon>Bacteria</taxon>
        <taxon>Bacillati</taxon>
        <taxon>Bacillota</taxon>
        <taxon>Bacilli</taxon>
        <taxon>Bacillales</taxon>
        <taxon>Bacillaceae</taxon>
        <taxon>Virgibacillus</taxon>
    </lineage>
</organism>